<protein>
    <submittedName>
        <fullName evidence="1">Uncharacterized protein</fullName>
    </submittedName>
</protein>
<accession>A0A6C0JXV7</accession>
<sequence>MGEYVYQTQIEDLIGAIDKIHDPYERFVVYAFHVKTWELPIELKADVRVSTYDPDQEVYRGRASGTSRGLSEDSGEVSWGKLEDMRLYLSELYTETDKVQTTTIVYPILTPPTSDYIASKINLVRPYTDCFLYKYGSRPGTVREVKGRIDTFVPGVYDRTVSVHESIAGYKGIYGISSTFTAEDVQSTLFQIIASVYILYMREGIVLTQRPVCLVKHFPSRQPVLLKVPSTTLGQTQVWEDSAMYTVKMVPTRVAWYKDGVSPLTHIRRVILEDYENILVTVNAASQVLVDVLKLIHDFNEEVTLGQLPYYSISTNLGNLVSEVAGLHRSTQAFGAYTPRIPMKLPIGIQDLKPRIATLMSQSMRRELPPQSIRILKDEIKKMKSSSYSAELTPIYVPYVRAILEYGNVDKKTSSSVLKLLK</sequence>
<reference evidence="1" key="1">
    <citation type="journal article" date="2020" name="Nature">
        <title>Giant virus diversity and host interactions through global metagenomics.</title>
        <authorList>
            <person name="Schulz F."/>
            <person name="Roux S."/>
            <person name="Paez-Espino D."/>
            <person name="Jungbluth S."/>
            <person name="Walsh D.A."/>
            <person name="Denef V.J."/>
            <person name="McMahon K.D."/>
            <person name="Konstantinidis K.T."/>
            <person name="Eloe-Fadrosh E.A."/>
            <person name="Kyrpides N.C."/>
            <person name="Woyke T."/>
        </authorList>
    </citation>
    <scope>NUCLEOTIDE SEQUENCE</scope>
    <source>
        <strain evidence="1">GVMAG-S-1063924-116</strain>
    </source>
</reference>
<organism evidence="1">
    <name type="scientific">viral metagenome</name>
    <dbReference type="NCBI Taxonomy" id="1070528"/>
    <lineage>
        <taxon>unclassified sequences</taxon>
        <taxon>metagenomes</taxon>
        <taxon>organismal metagenomes</taxon>
    </lineage>
</organism>
<dbReference type="EMBL" id="MN740698">
    <property type="protein sequence ID" value="QHU08574.1"/>
    <property type="molecule type" value="Genomic_DNA"/>
</dbReference>
<dbReference type="AlphaFoldDB" id="A0A6C0JXV7"/>
<proteinExistence type="predicted"/>
<evidence type="ECO:0000313" key="1">
    <source>
        <dbReference type="EMBL" id="QHU08574.1"/>
    </source>
</evidence>
<name>A0A6C0JXV7_9ZZZZ</name>